<evidence type="ECO:0000256" key="1">
    <source>
        <dbReference type="ARBA" id="ARBA00006249"/>
    </source>
</evidence>
<proteinExistence type="inferred from homology"/>
<dbReference type="EMBL" id="SGPM01000009">
    <property type="protein sequence ID" value="THH33194.1"/>
    <property type="molecule type" value="Genomic_DNA"/>
</dbReference>
<dbReference type="Pfam" id="PF07519">
    <property type="entry name" value="Tannase"/>
    <property type="match status" value="2"/>
</dbReference>
<dbReference type="AlphaFoldDB" id="A0A4S4N2L4"/>
<keyword evidence="12" id="KW-1185">Reference proteome</keyword>
<accession>A0A4S4N2L4</accession>
<protein>
    <recommendedName>
        <fullName evidence="10">Carboxylic ester hydrolase</fullName>
        <ecNumber evidence="10">3.1.1.-</ecNumber>
    </recommendedName>
</protein>
<name>A0A4S4N2L4_9APHY</name>
<keyword evidence="3" id="KW-0119">Carbohydrate metabolism</keyword>
<evidence type="ECO:0000256" key="5">
    <source>
        <dbReference type="ARBA" id="ARBA00022729"/>
    </source>
</evidence>
<evidence type="ECO:0000256" key="9">
    <source>
        <dbReference type="ARBA" id="ARBA00034075"/>
    </source>
</evidence>
<dbReference type="GO" id="GO:0045493">
    <property type="term" value="P:xylan catabolic process"/>
    <property type="evidence" value="ECO:0007669"/>
    <property type="project" value="UniProtKB-KW"/>
</dbReference>
<evidence type="ECO:0000313" key="11">
    <source>
        <dbReference type="EMBL" id="THH33194.1"/>
    </source>
</evidence>
<evidence type="ECO:0000256" key="10">
    <source>
        <dbReference type="RuleBase" id="RU361238"/>
    </source>
</evidence>
<dbReference type="Proteomes" id="UP000308730">
    <property type="component" value="Unassembled WGS sequence"/>
</dbReference>
<evidence type="ECO:0000256" key="6">
    <source>
        <dbReference type="ARBA" id="ARBA00022801"/>
    </source>
</evidence>
<keyword evidence="2" id="KW-0719">Serine esterase</keyword>
<keyword evidence="4" id="KW-0479">Metal-binding</keyword>
<dbReference type="EC" id="3.1.1.-" evidence="10"/>
<evidence type="ECO:0000313" key="12">
    <source>
        <dbReference type="Proteomes" id="UP000308730"/>
    </source>
</evidence>
<keyword evidence="8" id="KW-1015">Disulfide bond</keyword>
<keyword evidence="3" id="KW-0858">Xylan degradation</keyword>
<sequence>MVGLLRFLTATFLLSSLSSVFGAPDVGNCQISSFHFDPTEVDAVVSSATLFPAHARVNFTNLFSSIDVADLPAFCRVAITITTNATANSTAHADVWLPLPGAWNGRFVAFGNGGFGGGGLFLHPVNVADLGFVAIPQGFAGMSTDTGHSSTVGDGTWAGPHNDNAIVDWAWRAMRLSTLAAKEVVKQYYGKAQKNSYYLGCSTGGRQGLKEVQRFPTDYDGVVVGSPANAMSHLQAWSVHISNLIMPAGSPQFISTSLWADVIHPEVLKQCDSLDGLNDGIISQPLACNFRPATLACRPTQNTFTCLNLEQIIAVKKIFSTYFDLNQTYIFGGYFPGGEMQFADGGLLAVTPFPVPLSYYQFMVLNDTSFTQDQLNFSIIELSDQIDPGTQNAINPDISAFASAPHNGKLLQYVGWGDQLISPGNSLHYYEAVHAFTQLHTATSDVNDFYRLFTVPGMAHW</sequence>
<reference evidence="11 12" key="1">
    <citation type="submission" date="2019-02" db="EMBL/GenBank/DDBJ databases">
        <title>Genome sequencing of the rare red list fungi Antrodiella citrinella (Flaviporus citrinellus).</title>
        <authorList>
            <person name="Buettner E."/>
            <person name="Kellner H."/>
        </authorList>
    </citation>
    <scope>NUCLEOTIDE SEQUENCE [LARGE SCALE GENOMIC DNA]</scope>
    <source>
        <strain evidence="11 12">DSM 108506</strain>
    </source>
</reference>
<dbReference type="InterPro" id="IPR029058">
    <property type="entry name" value="AB_hydrolase_fold"/>
</dbReference>
<feature type="signal peptide" evidence="10">
    <location>
        <begin position="1"/>
        <end position="22"/>
    </location>
</feature>
<feature type="chain" id="PRO_5021037495" description="Carboxylic ester hydrolase" evidence="10">
    <location>
        <begin position="23"/>
        <end position="461"/>
    </location>
</feature>
<organism evidence="11 12">
    <name type="scientific">Antrodiella citrinella</name>
    <dbReference type="NCBI Taxonomy" id="2447956"/>
    <lineage>
        <taxon>Eukaryota</taxon>
        <taxon>Fungi</taxon>
        <taxon>Dikarya</taxon>
        <taxon>Basidiomycota</taxon>
        <taxon>Agaricomycotina</taxon>
        <taxon>Agaricomycetes</taxon>
        <taxon>Polyporales</taxon>
        <taxon>Steccherinaceae</taxon>
        <taxon>Antrodiella</taxon>
    </lineage>
</organism>
<keyword evidence="7" id="KW-0106">Calcium</keyword>
<evidence type="ECO:0000256" key="7">
    <source>
        <dbReference type="ARBA" id="ARBA00022837"/>
    </source>
</evidence>
<keyword evidence="3" id="KW-0624">Polysaccharide degradation</keyword>
<comment type="similarity">
    <text evidence="1 10">Belongs to the tannase family.</text>
</comment>
<keyword evidence="5 10" id="KW-0732">Signal</keyword>
<dbReference type="PANTHER" id="PTHR33938:SF15">
    <property type="entry name" value="FERULOYL ESTERASE B-RELATED"/>
    <property type="match status" value="1"/>
</dbReference>
<dbReference type="InterPro" id="IPR011118">
    <property type="entry name" value="Tannase/feruloyl_esterase"/>
</dbReference>
<dbReference type="GO" id="GO:0030600">
    <property type="term" value="F:feruloyl esterase activity"/>
    <property type="evidence" value="ECO:0007669"/>
    <property type="project" value="UniProtKB-EC"/>
</dbReference>
<comment type="catalytic activity">
    <reaction evidence="9">
        <text>feruloyl-polysaccharide + H2O = ferulate + polysaccharide.</text>
        <dbReference type="EC" id="3.1.1.73"/>
    </reaction>
</comment>
<dbReference type="OrthoDB" id="3039123at2759"/>
<evidence type="ECO:0000256" key="2">
    <source>
        <dbReference type="ARBA" id="ARBA00022487"/>
    </source>
</evidence>
<keyword evidence="6 10" id="KW-0378">Hydrolase</keyword>
<evidence type="ECO:0000256" key="4">
    <source>
        <dbReference type="ARBA" id="ARBA00022723"/>
    </source>
</evidence>
<dbReference type="SUPFAM" id="SSF53474">
    <property type="entry name" value="alpha/beta-Hydrolases"/>
    <property type="match status" value="1"/>
</dbReference>
<gene>
    <name evidence="11" type="ORF">EUX98_g981</name>
</gene>
<evidence type="ECO:0000256" key="3">
    <source>
        <dbReference type="ARBA" id="ARBA00022651"/>
    </source>
</evidence>
<comment type="caution">
    <text evidence="11">The sequence shown here is derived from an EMBL/GenBank/DDBJ whole genome shotgun (WGS) entry which is preliminary data.</text>
</comment>
<dbReference type="GO" id="GO:0046872">
    <property type="term" value="F:metal ion binding"/>
    <property type="evidence" value="ECO:0007669"/>
    <property type="project" value="UniProtKB-KW"/>
</dbReference>
<dbReference type="PANTHER" id="PTHR33938">
    <property type="entry name" value="FERULOYL ESTERASE B-RELATED"/>
    <property type="match status" value="1"/>
</dbReference>
<evidence type="ECO:0000256" key="8">
    <source>
        <dbReference type="ARBA" id="ARBA00023157"/>
    </source>
</evidence>